<dbReference type="EMBL" id="MH665363">
    <property type="protein sequence ID" value="QCL17194.1"/>
    <property type="molecule type" value="Genomic_DNA"/>
</dbReference>
<dbReference type="AlphaFoldDB" id="A0A6M2UJ39"/>
<proteinExistence type="predicted"/>
<accession>A0A6M2UJ39</accession>
<keyword evidence="1" id="KW-0472">Membrane</keyword>
<keyword evidence="1" id="KW-1133">Transmembrane helix</keyword>
<feature type="transmembrane region" description="Helical" evidence="1">
    <location>
        <begin position="117"/>
        <end position="138"/>
    </location>
</feature>
<keyword evidence="2" id="KW-0496">Mitochondrion</keyword>
<organism evidence="2">
    <name type="scientific">Capillaria sp. cat-2018</name>
    <dbReference type="NCBI Taxonomy" id="2488633"/>
    <lineage>
        <taxon>Eukaryota</taxon>
        <taxon>Metazoa</taxon>
        <taxon>Ecdysozoa</taxon>
        <taxon>Nematoda</taxon>
        <taxon>Enoplea</taxon>
        <taxon>Dorylaimia</taxon>
        <taxon>Trichinellida</taxon>
        <taxon>Capillariidae</taxon>
        <taxon>Capillaria</taxon>
    </lineage>
</organism>
<keyword evidence="1" id="KW-0812">Transmembrane</keyword>
<geneLocation type="mitochondrion" evidence="2"/>
<sequence length="200" mass="24568">MNLLNWYMFYMLLMVMSLTSNNWLSMWTLLELSSWVMLILMFSDSDNSDTIFKMYFMFSMISIGIVMLWLNMVIKQEWVMFLFALKMGIPPCHWWLGWILKNFKWKMFWWFTTMHKFIPMVFSLLLMNSYLLFFWALLSTLWSTLSAWGTNSLFMLLFYSSCMHASWMWSSVYDLYTFCYYFVIYVSMMSSLLYMMYMYM</sequence>
<feature type="transmembrane region" description="Helical" evidence="1">
    <location>
        <begin position="78"/>
        <end position="97"/>
    </location>
</feature>
<protein>
    <submittedName>
        <fullName evidence="2">NADH dehydrogenase subunit 2</fullName>
    </submittedName>
</protein>
<feature type="transmembrane region" description="Helical" evidence="1">
    <location>
        <begin position="150"/>
        <end position="169"/>
    </location>
</feature>
<feature type="transmembrane region" description="Helical" evidence="1">
    <location>
        <begin position="175"/>
        <end position="197"/>
    </location>
</feature>
<reference evidence="2" key="1">
    <citation type="submission" date="2018-07" db="EMBL/GenBank/DDBJ databases">
        <title>Capillaria sp. from a cat in New South Wales, Australia.</title>
        <authorList>
            <person name="Slapeta J."/>
        </authorList>
    </citation>
    <scope>NUCLEOTIDE SEQUENCE</scope>
    <source>
        <strain evidence="2">Cat-2018</strain>
    </source>
</reference>
<gene>
    <name evidence="2" type="primary">nad2</name>
</gene>
<evidence type="ECO:0000313" key="2">
    <source>
        <dbReference type="EMBL" id="QCL17194.1"/>
    </source>
</evidence>
<feature type="transmembrane region" description="Helical" evidence="1">
    <location>
        <begin position="50"/>
        <end position="71"/>
    </location>
</feature>
<feature type="transmembrane region" description="Helical" evidence="1">
    <location>
        <begin position="7"/>
        <end position="30"/>
    </location>
</feature>
<name>A0A6M2UJ39_9BILA</name>
<evidence type="ECO:0000256" key="1">
    <source>
        <dbReference type="SAM" id="Phobius"/>
    </source>
</evidence>